<name>A0A7T0KCZ4_9CORY</name>
<accession>A0A7T0KCZ4</accession>
<reference evidence="2 3" key="1">
    <citation type="submission" date="2020-11" db="EMBL/GenBank/DDBJ databases">
        <title>Corynebacterium sp. ZJ-599.</title>
        <authorList>
            <person name="Zhou J."/>
        </authorList>
    </citation>
    <scope>NUCLEOTIDE SEQUENCE [LARGE SCALE GENOMIC DNA]</scope>
    <source>
        <strain evidence="2 3">ZJ-599</strain>
    </source>
</reference>
<dbReference type="AlphaFoldDB" id="A0A7T0KCZ4"/>
<keyword evidence="3" id="KW-1185">Reference proteome</keyword>
<proteinExistence type="predicted"/>
<dbReference type="Proteomes" id="UP000594681">
    <property type="component" value="Chromosome"/>
</dbReference>
<evidence type="ECO:0000313" key="3">
    <source>
        <dbReference type="Proteomes" id="UP000594681"/>
    </source>
</evidence>
<feature type="region of interest" description="Disordered" evidence="1">
    <location>
        <begin position="59"/>
        <end position="100"/>
    </location>
</feature>
<dbReference type="KEGG" id="cliz:G7Y31_06640"/>
<dbReference type="EMBL" id="CP064954">
    <property type="protein sequence ID" value="QPK78262.1"/>
    <property type="molecule type" value="Genomic_DNA"/>
</dbReference>
<organism evidence="2 3">
    <name type="scientific">Corynebacterium lizhenjunii</name>
    <dbReference type="NCBI Taxonomy" id="2709394"/>
    <lineage>
        <taxon>Bacteria</taxon>
        <taxon>Bacillati</taxon>
        <taxon>Actinomycetota</taxon>
        <taxon>Actinomycetes</taxon>
        <taxon>Mycobacteriales</taxon>
        <taxon>Corynebacteriaceae</taxon>
        <taxon>Corynebacterium</taxon>
    </lineage>
</organism>
<protein>
    <submittedName>
        <fullName evidence="2">Uncharacterized protein</fullName>
    </submittedName>
</protein>
<evidence type="ECO:0000313" key="2">
    <source>
        <dbReference type="EMBL" id="QPK78262.1"/>
    </source>
</evidence>
<dbReference type="RefSeq" id="WP_196823538.1">
    <property type="nucleotide sequence ID" value="NZ_CP064954.1"/>
</dbReference>
<evidence type="ECO:0000256" key="1">
    <source>
        <dbReference type="SAM" id="MobiDB-lite"/>
    </source>
</evidence>
<sequence length="120" mass="12825">MDARLVEVGIRLRWIGDGTDRVDWDDVVAVAHGLGQWTPTDYALANVTDVLMWISWQLGGGQGSRPEPVPRPDGAGDDAGAGESVGSGNPLDEHGSGQIRGVNIARREIHKMMGWEGIPA</sequence>
<gene>
    <name evidence="2" type="ORF">G7Y31_06640</name>
</gene>